<feature type="region of interest" description="Disordered" evidence="1">
    <location>
        <begin position="36"/>
        <end position="58"/>
    </location>
</feature>
<keyword evidence="2" id="KW-0812">Transmembrane</keyword>
<protein>
    <recommendedName>
        <fullName evidence="3">CorA-like transporter domain-containing protein</fullName>
    </recommendedName>
</protein>
<dbReference type="OrthoDB" id="5396681at2759"/>
<organism evidence="4 5">
    <name type="scientific">Paraphaeosphaeria sporulosa</name>
    <dbReference type="NCBI Taxonomy" id="1460663"/>
    <lineage>
        <taxon>Eukaryota</taxon>
        <taxon>Fungi</taxon>
        <taxon>Dikarya</taxon>
        <taxon>Ascomycota</taxon>
        <taxon>Pezizomycotina</taxon>
        <taxon>Dothideomycetes</taxon>
        <taxon>Pleosporomycetidae</taxon>
        <taxon>Pleosporales</taxon>
        <taxon>Massarineae</taxon>
        <taxon>Didymosphaeriaceae</taxon>
        <taxon>Paraphaeosphaeria</taxon>
    </lineage>
</organism>
<dbReference type="GeneID" id="28763586"/>
<feature type="domain" description="CorA-like transporter" evidence="3">
    <location>
        <begin position="65"/>
        <end position="197"/>
    </location>
</feature>
<dbReference type="STRING" id="1460663.A0A177CNP9"/>
<feature type="transmembrane region" description="Helical" evidence="2">
    <location>
        <begin position="366"/>
        <end position="391"/>
    </location>
</feature>
<dbReference type="Gene3D" id="1.20.58.340">
    <property type="entry name" value="Magnesium transport protein CorA, transmembrane region"/>
    <property type="match status" value="1"/>
</dbReference>
<accession>A0A177CNP9</accession>
<dbReference type="Pfam" id="PF26616">
    <property type="entry name" value="CorA-like"/>
    <property type="match status" value="1"/>
</dbReference>
<dbReference type="EMBL" id="KV441550">
    <property type="protein sequence ID" value="OAG09165.1"/>
    <property type="molecule type" value="Genomic_DNA"/>
</dbReference>
<dbReference type="Proteomes" id="UP000077069">
    <property type="component" value="Unassembled WGS sequence"/>
</dbReference>
<keyword evidence="2" id="KW-0472">Membrane</keyword>
<proteinExistence type="predicted"/>
<dbReference type="InParanoid" id="A0A177CNP9"/>
<reference evidence="4 5" key="1">
    <citation type="submission" date="2016-05" db="EMBL/GenBank/DDBJ databases">
        <title>Comparative analysis of secretome profiles of manganese(II)-oxidizing ascomycete fungi.</title>
        <authorList>
            <consortium name="DOE Joint Genome Institute"/>
            <person name="Zeiner C.A."/>
            <person name="Purvine S.O."/>
            <person name="Zink E.M."/>
            <person name="Wu S."/>
            <person name="Pasa-Tolic L."/>
            <person name="Chaput D.L."/>
            <person name="Haridas S."/>
            <person name="Grigoriev I.V."/>
            <person name="Santelli C.M."/>
            <person name="Hansel C.M."/>
        </authorList>
    </citation>
    <scope>NUCLEOTIDE SEQUENCE [LARGE SCALE GENOMIC DNA]</scope>
    <source>
        <strain evidence="4 5">AP3s5-JAC2a</strain>
    </source>
</reference>
<evidence type="ECO:0000259" key="3">
    <source>
        <dbReference type="Pfam" id="PF26616"/>
    </source>
</evidence>
<keyword evidence="2" id="KW-1133">Transmembrane helix</keyword>
<feature type="transmembrane region" description="Helical" evidence="2">
    <location>
        <begin position="326"/>
        <end position="346"/>
    </location>
</feature>
<dbReference type="AlphaFoldDB" id="A0A177CNP9"/>
<evidence type="ECO:0000313" key="4">
    <source>
        <dbReference type="EMBL" id="OAG09165.1"/>
    </source>
</evidence>
<sequence length="410" mass="46536">MPAFIDFIAVFAHPPRQKEIGFSGFFDQTTLSYRPTTSNAAQQSSTGALPTANTAQPLTQAVKVPRGPTITALGRSGRQYQMCYNLKRVARIDDKSSNKFTDQDWSIQQSQFHHQFDVEQGTTLWMNAKGRLKDYRDKVLELTGSAKGIPEELTFDTTENCFRSSLIVHLMNCHWATGDWRGYLNHLEIAISSLTDEVPVGIWLNKNFTPKVLQDVQQFEEKASSAVMVLESNMEVMTEMRKFYEKLITNDEFPMKDPCAEDVLAFVQQLNNMVHAFSGQRRRAILLVDLTGNRKNLLLQKLQSLATKKMEDLTTMSYREAIIMKVIAGGTFIFLPATFVSTFFSTDVVKYQGSSSGKGDFSWEAMRIWLAVTVPLTVATFVIGFLVFYLADERRKRRLPSSYDEKEKDA</sequence>
<evidence type="ECO:0000256" key="2">
    <source>
        <dbReference type="SAM" id="Phobius"/>
    </source>
</evidence>
<keyword evidence="5" id="KW-1185">Reference proteome</keyword>
<dbReference type="RefSeq" id="XP_018039530.1">
    <property type="nucleotide sequence ID" value="XM_018180100.1"/>
</dbReference>
<evidence type="ECO:0000313" key="5">
    <source>
        <dbReference type="Proteomes" id="UP000077069"/>
    </source>
</evidence>
<dbReference type="InterPro" id="IPR058257">
    <property type="entry name" value="CorA-like_dom"/>
</dbReference>
<name>A0A177CNP9_9PLEO</name>
<evidence type="ECO:0000256" key="1">
    <source>
        <dbReference type="SAM" id="MobiDB-lite"/>
    </source>
</evidence>
<gene>
    <name evidence="4" type="ORF">CC84DRAFT_1174514</name>
</gene>